<evidence type="ECO:0000313" key="2">
    <source>
        <dbReference type="EMBL" id="CAF1324034.1"/>
    </source>
</evidence>
<dbReference type="Gene3D" id="2.60.40.10">
    <property type="entry name" value="Immunoglobulins"/>
    <property type="match status" value="1"/>
</dbReference>
<evidence type="ECO:0000313" key="3">
    <source>
        <dbReference type="EMBL" id="CAF4134623.1"/>
    </source>
</evidence>
<organism evidence="2 4">
    <name type="scientific">Didymodactylos carnosus</name>
    <dbReference type="NCBI Taxonomy" id="1234261"/>
    <lineage>
        <taxon>Eukaryota</taxon>
        <taxon>Metazoa</taxon>
        <taxon>Spiralia</taxon>
        <taxon>Gnathifera</taxon>
        <taxon>Rotifera</taxon>
        <taxon>Eurotatoria</taxon>
        <taxon>Bdelloidea</taxon>
        <taxon>Philodinida</taxon>
        <taxon>Philodinidae</taxon>
        <taxon>Didymodactylos</taxon>
    </lineage>
</organism>
<gene>
    <name evidence="2" type="ORF">OVA965_LOCUS29576</name>
    <name evidence="3" type="ORF">TMI583_LOCUS30352</name>
</gene>
<evidence type="ECO:0000256" key="1">
    <source>
        <dbReference type="PROSITE-ProRule" id="PRU00087"/>
    </source>
</evidence>
<dbReference type="InterPro" id="IPR013783">
    <property type="entry name" value="Ig-like_fold"/>
</dbReference>
<dbReference type="InterPro" id="IPR014756">
    <property type="entry name" value="Ig_E-set"/>
</dbReference>
<dbReference type="EMBL" id="CAJOBA010042514">
    <property type="protein sequence ID" value="CAF4134623.1"/>
    <property type="molecule type" value="Genomic_DNA"/>
</dbReference>
<dbReference type="PROSITE" id="PS50194">
    <property type="entry name" value="FILAMIN_REPEAT"/>
    <property type="match status" value="1"/>
</dbReference>
<sequence>EKSKIENECAIFQLVSNIYILTQSIQELNDRIERMALLGELCENSFMKFQFRHNQALEDLPRSLNINIWDLYEKLSEYNLYDKQNGLYTMIFRPLISGNHQIGIHIFDRPISGSPFIVDVTKLNNLVWSFATETLVQSTSTALPYRSLLTWEPPK</sequence>
<dbReference type="Proteomes" id="UP000677228">
    <property type="component" value="Unassembled WGS sequence"/>
</dbReference>
<accession>A0A8S2EW01</accession>
<evidence type="ECO:0000313" key="4">
    <source>
        <dbReference type="Proteomes" id="UP000677228"/>
    </source>
</evidence>
<name>A0A8S2EW01_9BILA</name>
<proteinExistence type="predicted"/>
<reference evidence="2" key="1">
    <citation type="submission" date="2021-02" db="EMBL/GenBank/DDBJ databases">
        <authorList>
            <person name="Nowell W R."/>
        </authorList>
    </citation>
    <scope>NUCLEOTIDE SEQUENCE</scope>
</reference>
<protein>
    <submittedName>
        <fullName evidence="2">Uncharacterized protein</fullName>
    </submittedName>
</protein>
<dbReference type="AlphaFoldDB" id="A0A8S2EW01"/>
<dbReference type="InterPro" id="IPR017868">
    <property type="entry name" value="Filamin/ABP280_repeat-like"/>
</dbReference>
<dbReference type="SUPFAM" id="SSF81296">
    <property type="entry name" value="E set domains"/>
    <property type="match status" value="1"/>
</dbReference>
<comment type="caution">
    <text evidence="2">The sequence shown here is derived from an EMBL/GenBank/DDBJ whole genome shotgun (WGS) entry which is preliminary data.</text>
</comment>
<dbReference type="Proteomes" id="UP000682733">
    <property type="component" value="Unassembled WGS sequence"/>
</dbReference>
<feature type="non-terminal residue" evidence="2">
    <location>
        <position position="1"/>
    </location>
</feature>
<feature type="repeat" description="Filamin" evidence="1">
    <location>
        <begin position="64"/>
        <end position="120"/>
    </location>
</feature>
<dbReference type="EMBL" id="CAJNOK010020906">
    <property type="protein sequence ID" value="CAF1324034.1"/>
    <property type="molecule type" value="Genomic_DNA"/>
</dbReference>
<feature type="non-terminal residue" evidence="2">
    <location>
        <position position="155"/>
    </location>
</feature>